<gene>
    <name evidence="4" type="ORF">ANANG_G00123870</name>
</gene>
<comment type="caution">
    <text evidence="4">The sequence shown here is derived from an EMBL/GenBank/DDBJ whole genome shotgun (WGS) entry which is preliminary data.</text>
</comment>
<accession>A0A9D3MFX7</accession>
<feature type="chain" id="PRO_5038680477" description="Immunoglobulin V-set domain-containing protein" evidence="3">
    <location>
        <begin position="24"/>
        <end position="261"/>
    </location>
</feature>
<evidence type="ECO:0000313" key="4">
    <source>
        <dbReference type="EMBL" id="KAG5847237.1"/>
    </source>
</evidence>
<feature type="signal peptide" evidence="3">
    <location>
        <begin position="1"/>
        <end position="23"/>
    </location>
</feature>
<dbReference type="EMBL" id="JAFIRN010000006">
    <property type="protein sequence ID" value="KAG5847237.1"/>
    <property type="molecule type" value="Genomic_DNA"/>
</dbReference>
<proteinExistence type="predicted"/>
<feature type="compositionally biased region" description="Low complexity" evidence="1">
    <location>
        <begin position="247"/>
        <end position="261"/>
    </location>
</feature>
<dbReference type="AlphaFoldDB" id="A0A9D3MFX7"/>
<dbReference type="Proteomes" id="UP001044222">
    <property type="component" value="Chromosome 6"/>
</dbReference>
<keyword evidence="2" id="KW-0472">Membrane</keyword>
<evidence type="ECO:0000256" key="1">
    <source>
        <dbReference type="SAM" id="MobiDB-lite"/>
    </source>
</evidence>
<evidence type="ECO:0000313" key="5">
    <source>
        <dbReference type="Proteomes" id="UP001044222"/>
    </source>
</evidence>
<dbReference type="PANTHER" id="PTHR15264">
    <property type="entry name" value="PROGRAMMED CELL DEATH PROTEIN 1"/>
    <property type="match status" value="1"/>
</dbReference>
<name>A0A9D3MFX7_ANGAN</name>
<evidence type="ECO:0000256" key="2">
    <source>
        <dbReference type="SAM" id="Phobius"/>
    </source>
</evidence>
<sequence>MGRSVKLSMLLSLLFFFTDYLQAEEIEGTKGKNITIRFTFKGNLNNNFTFTYANLHKNRSKIEESNKMPMDNRRNFSLISREPILYISNLRTTDAGEYYVSLYYKEPAVKLIESKRTILRIHVEEHITVTPPTSNHTGSVPSETTSSVYIPIITGIVVIMMILSSVLLGWQYLMHNKSTDCQLPHQEQCTQGAGAKCQVEQEGSSSVEYNVLDFHRRPGGKEGDRRSSPPPQPQDSVEYSTITFFQGPHGTGPAPHPARGQ</sequence>
<protein>
    <recommendedName>
        <fullName evidence="6">Immunoglobulin V-set domain-containing protein</fullName>
    </recommendedName>
</protein>
<evidence type="ECO:0000256" key="3">
    <source>
        <dbReference type="SAM" id="SignalP"/>
    </source>
</evidence>
<feature type="transmembrane region" description="Helical" evidence="2">
    <location>
        <begin position="148"/>
        <end position="170"/>
    </location>
</feature>
<keyword evidence="5" id="KW-1185">Reference proteome</keyword>
<evidence type="ECO:0008006" key="6">
    <source>
        <dbReference type="Google" id="ProtNLM"/>
    </source>
</evidence>
<dbReference type="GO" id="GO:0050777">
    <property type="term" value="P:negative regulation of immune response"/>
    <property type="evidence" value="ECO:0007669"/>
    <property type="project" value="InterPro"/>
</dbReference>
<dbReference type="PANTHER" id="PTHR15264:SF2">
    <property type="entry name" value="PROGRAMMED CELL DEATH PROTEIN 1"/>
    <property type="match status" value="1"/>
</dbReference>
<keyword evidence="2" id="KW-0812">Transmembrane</keyword>
<dbReference type="SUPFAM" id="SSF48726">
    <property type="entry name" value="Immunoglobulin"/>
    <property type="match status" value="1"/>
</dbReference>
<dbReference type="InterPro" id="IPR042379">
    <property type="entry name" value="PDCD1"/>
</dbReference>
<dbReference type="InterPro" id="IPR036179">
    <property type="entry name" value="Ig-like_dom_sf"/>
</dbReference>
<reference evidence="4" key="1">
    <citation type="submission" date="2021-01" db="EMBL/GenBank/DDBJ databases">
        <title>A chromosome-scale assembly of European eel, Anguilla anguilla.</title>
        <authorList>
            <person name="Henkel C."/>
            <person name="Jong-Raadsen S.A."/>
            <person name="Dufour S."/>
            <person name="Weltzien F.-A."/>
            <person name="Palstra A.P."/>
            <person name="Pelster B."/>
            <person name="Spaink H.P."/>
            <person name="Van Den Thillart G.E."/>
            <person name="Jansen H."/>
            <person name="Zahm M."/>
            <person name="Klopp C."/>
            <person name="Cedric C."/>
            <person name="Louis A."/>
            <person name="Berthelot C."/>
            <person name="Parey E."/>
            <person name="Roest Crollius H."/>
            <person name="Montfort J."/>
            <person name="Robinson-Rechavi M."/>
            <person name="Bucao C."/>
            <person name="Bouchez O."/>
            <person name="Gislard M."/>
            <person name="Lluch J."/>
            <person name="Milhes M."/>
            <person name="Lampietro C."/>
            <person name="Lopez Roques C."/>
            <person name="Donnadieu C."/>
            <person name="Braasch I."/>
            <person name="Desvignes T."/>
            <person name="Postlethwait J."/>
            <person name="Bobe J."/>
            <person name="Guiguen Y."/>
            <person name="Dirks R."/>
        </authorList>
    </citation>
    <scope>NUCLEOTIDE SEQUENCE</scope>
    <source>
        <strain evidence="4">Tag_6206</strain>
        <tissue evidence="4">Liver</tissue>
    </source>
</reference>
<dbReference type="GO" id="GO:0016020">
    <property type="term" value="C:membrane"/>
    <property type="evidence" value="ECO:0007669"/>
    <property type="project" value="InterPro"/>
</dbReference>
<feature type="region of interest" description="Disordered" evidence="1">
    <location>
        <begin position="215"/>
        <end position="261"/>
    </location>
</feature>
<feature type="compositionally biased region" description="Basic and acidic residues" evidence="1">
    <location>
        <begin position="215"/>
        <end position="227"/>
    </location>
</feature>
<keyword evidence="2" id="KW-1133">Transmembrane helix</keyword>
<keyword evidence="3" id="KW-0732">Signal</keyword>
<organism evidence="4 5">
    <name type="scientific">Anguilla anguilla</name>
    <name type="common">European freshwater eel</name>
    <name type="synonym">Muraena anguilla</name>
    <dbReference type="NCBI Taxonomy" id="7936"/>
    <lineage>
        <taxon>Eukaryota</taxon>
        <taxon>Metazoa</taxon>
        <taxon>Chordata</taxon>
        <taxon>Craniata</taxon>
        <taxon>Vertebrata</taxon>
        <taxon>Euteleostomi</taxon>
        <taxon>Actinopterygii</taxon>
        <taxon>Neopterygii</taxon>
        <taxon>Teleostei</taxon>
        <taxon>Anguilliformes</taxon>
        <taxon>Anguillidae</taxon>
        <taxon>Anguilla</taxon>
    </lineage>
</organism>